<comment type="caution">
    <text evidence="2">The sequence shown here is derived from an EMBL/GenBank/DDBJ whole genome shotgun (WGS) entry which is preliminary data.</text>
</comment>
<feature type="non-terminal residue" evidence="2">
    <location>
        <position position="1"/>
    </location>
</feature>
<feature type="transmembrane region" description="Helical" evidence="1">
    <location>
        <begin position="331"/>
        <end position="350"/>
    </location>
</feature>
<evidence type="ECO:0000313" key="3">
    <source>
        <dbReference type="Proteomes" id="UP000248724"/>
    </source>
</evidence>
<feature type="transmembrane region" description="Helical" evidence="1">
    <location>
        <begin position="119"/>
        <end position="143"/>
    </location>
</feature>
<evidence type="ECO:0008006" key="4">
    <source>
        <dbReference type="Google" id="ProtNLM"/>
    </source>
</evidence>
<dbReference type="Proteomes" id="UP000248724">
    <property type="component" value="Unassembled WGS sequence"/>
</dbReference>
<keyword evidence="1" id="KW-1133">Transmembrane helix</keyword>
<name>A0A2W5Z9K2_9BACT</name>
<feature type="transmembrane region" description="Helical" evidence="1">
    <location>
        <begin position="41"/>
        <end position="60"/>
    </location>
</feature>
<protein>
    <recommendedName>
        <fullName evidence="4">NADH:quinone oxidoreductase/Mrp antiporter membrane subunit domain-containing protein</fullName>
    </recommendedName>
</protein>
<accession>A0A2W5Z9K2</accession>
<evidence type="ECO:0000313" key="2">
    <source>
        <dbReference type="EMBL" id="PZR80677.1"/>
    </source>
</evidence>
<reference evidence="2 3" key="1">
    <citation type="journal article" date="2017" name="Nature">
        <title>Atmospheric trace gases support primary production in Antarctic desert surface soil.</title>
        <authorList>
            <person name="Ji M."/>
            <person name="Greening C."/>
            <person name="Vanwonterghem I."/>
            <person name="Carere C.R."/>
            <person name="Bay S.K."/>
            <person name="Steen J.A."/>
            <person name="Montgomery K."/>
            <person name="Lines T."/>
            <person name="Beardall J."/>
            <person name="van Dorst J."/>
            <person name="Snape I."/>
            <person name="Stott M.B."/>
            <person name="Hugenholtz P."/>
            <person name="Ferrari B.C."/>
        </authorList>
    </citation>
    <scope>NUCLEOTIDE SEQUENCE [LARGE SCALE GENOMIC DNA]</scope>
    <source>
        <strain evidence="2">RRmetagenome_bin12</strain>
    </source>
</reference>
<feature type="transmembrane region" description="Helical" evidence="1">
    <location>
        <begin position="269"/>
        <end position="287"/>
    </location>
</feature>
<evidence type="ECO:0000256" key="1">
    <source>
        <dbReference type="SAM" id="Phobius"/>
    </source>
</evidence>
<feature type="transmembrane region" description="Helical" evidence="1">
    <location>
        <begin position="362"/>
        <end position="389"/>
    </location>
</feature>
<keyword evidence="1" id="KW-0812">Transmembrane</keyword>
<dbReference type="EMBL" id="QHBU01000143">
    <property type="protein sequence ID" value="PZR80677.1"/>
    <property type="molecule type" value="Genomic_DNA"/>
</dbReference>
<feature type="transmembrane region" description="Helical" evidence="1">
    <location>
        <begin position="299"/>
        <end position="319"/>
    </location>
</feature>
<feature type="transmembrane region" description="Helical" evidence="1">
    <location>
        <begin position="149"/>
        <end position="172"/>
    </location>
</feature>
<feature type="transmembrane region" description="Helical" evidence="1">
    <location>
        <begin position="409"/>
        <end position="432"/>
    </location>
</feature>
<dbReference type="AlphaFoldDB" id="A0A2W5Z9K2"/>
<sequence>VIAIAVCAVLVLSVASGVSGGGSLERTFGAAIPGVDITARADSASVAAILVACLAAMLAVPRQRVDADRLAGLLLCLGGAAAVAAAGNLVLVCGGVEVIAAGALLLGGQRGPGSRSAALLAGLLGAAGVALLAAAAQLVAAAGSSDLAFVPQGAVGGALALPWALGGAALLLSPALRGEGAAPARDWAAVGALPAGFLVLLRLQESAGGQLPSSAVIALATVGLAVACLGAYTALRALTLAAAGRSVVAVLTGVLVCLFGGSLATSGTLLAGLFLAIELALLAVPSWNRRPSGWSAATVGLTALPGGAAFAIVAVGLGTVAQRGPVAFPELVALSAVVVAAAVAGARALAAPRRGWRPLLPGAVLAAAAALAGGLLPGLALRLVAAPLAGGGAAVDLDAGALGAPGGGFATGYFAIAAAILVTAAAAALVLAGDEPIAAIAPDARPLRGPPLRPLLRLRRRTVPAVRRVATGLHKVDHWLEAQPQTALIVGAAVAAVAWFR</sequence>
<gene>
    <name evidence="2" type="ORF">DLM65_07535</name>
</gene>
<feature type="transmembrane region" description="Helical" evidence="1">
    <location>
        <begin position="242"/>
        <end position="263"/>
    </location>
</feature>
<feature type="transmembrane region" description="Helical" evidence="1">
    <location>
        <begin position="89"/>
        <end position="107"/>
    </location>
</feature>
<organism evidence="2 3">
    <name type="scientific">Candidatus Aeolococcus gillhamiae</name>
    <dbReference type="NCBI Taxonomy" id="3127015"/>
    <lineage>
        <taxon>Bacteria</taxon>
        <taxon>Bacillati</taxon>
        <taxon>Candidatus Dormiibacterota</taxon>
        <taxon>Candidatus Dormibacteria</taxon>
        <taxon>Candidatus Aeolococcales</taxon>
        <taxon>Candidatus Aeolococcaceae</taxon>
        <taxon>Candidatus Aeolococcus</taxon>
    </lineage>
</organism>
<keyword evidence="1" id="KW-0472">Membrane</keyword>
<feature type="transmembrane region" description="Helical" evidence="1">
    <location>
        <begin position="215"/>
        <end position="235"/>
    </location>
</feature>
<proteinExistence type="predicted"/>